<dbReference type="InterPro" id="IPR030885">
    <property type="entry name" value="Lepto_longest"/>
</dbReference>
<organism evidence="5 6">
    <name type="scientific">Leptospira soteropolitanensis</name>
    <dbReference type="NCBI Taxonomy" id="2950025"/>
    <lineage>
        <taxon>Bacteria</taxon>
        <taxon>Pseudomonadati</taxon>
        <taxon>Spirochaetota</taxon>
        <taxon>Spirochaetia</taxon>
        <taxon>Leptospirales</taxon>
        <taxon>Leptospiraceae</taxon>
        <taxon>Leptospira</taxon>
    </lineage>
</organism>
<feature type="region of interest" description="Disordered" evidence="2">
    <location>
        <begin position="1505"/>
        <end position="1542"/>
    </location>
</feature>
<evidence type="ECO:0000313" key="7">
    <source>
        <dbReference type="Proteomes" id="UP001208912"/>
    </source>
</evidence>
<feature type="region of interest" description="Disordered" evidence="2">
    <location>
        <begin position="1452"/>
        <end position="1471"/>
    </location>
</feature>
<feature type="compositionally biased region" description="Acidic residues" evidence="2">
    <location>
        <begin position="1530"/>
        <end position="1542"/>
    </location>
</feature>
<feature type="coiled-coil region" evidence="1">
    <location>
        <begin position="561"/>
        <end position="592"/>
    </location>
</feature>
<feature type="compositionally biased region" description="Basic and acidic residues" evidence="2">
    <location>
        <begin position="1458"/>
        <end position="1471"/>
    </location>
</feature>
<keyword evidence="3" id="KW-1133">Transmembrane helix</keyword>
<evidence type="ECO:0000256" key="3">
    <source>
        <dbReference type="SAM" id="Phobius"/>
    </source>
</evidence>
<dbReference type="NCBIfam" id="TIGR04388">
    <property type="entry name" value="Lepto_longest"/>
    <property type="match status" value="1"/>
</dbReference>
<gene>
    <name evidence="4" type="ORF">ND861_14815</name>
    <name evidence="5" type="ORF">ND862_14765</name>
</gene>
<keyword evidence="1" id="KW-0175">Coiled coil</keyword>
<evidence type="ECO:0000313" key="4">
    <source>
        <dbReference type="EMBL" id="MCW7527627.1"/>
    </source>
</evidence>
<keyword evidence="3" id="KW-0812">Transmembrane</keyword>
<dbReference type="Proteomes" id="UP001208912">
    <property type="component" value="Unassembled WGS sequence"/>
</dbReference>
<protein>
    <submittedName>
        <fullName evidence="5">TIGR04388 family protein</fullName>
    </submittedName>
</protein>
<reference evidence="5 7" key="1">
    <citation type="submission" date="2022-06" db="EMBL/GenBank/DDBJ databases">
        <title>Leptospira isolates from biofilms formed at urban environments.</title>
        <authorList>
            <person name="Ribeiro P.S."/>
            <person name="Sousa T."/>
            <person name="Carvalho N."/>
            <person name="Aburjaile F."/>
            <person name="Neves F."/>
            <person name="Oliveira D."/>
            <person name="Blanco L."/>
            <person name="Lima J."/>
            <person name="Costa F."/>
            <person name="Brenig B."/>
            <person name="Soares S."/>
            <person name="Ramos R."/>
            <person name="Goes-Neto A."/>
            <person name="Matiuzzi M."/>
            <person name="Azevedo V."/>
            <person name="Ristow P."/>
        </authorList>
    </citation>
    <scope>NUCLEOTIDE SEQUENCE</scope>
    <source>
        <strain evidence="4 7">VSF19</strain>
        <strain evidence="5">VSF20</strain>
    </source>
</reference>
<name>A0AAW5VME3_9LEPT</name>
<dbReference type="Proteomes" id="UP001208540">
    <property type="component" value="Unassembled WGS sequence"/>
</dbReference>
<accession>A0AAW5VME3</accession>
<evidence type="ECO:0000313" key="5">
    <source>
        <dbReference type="EMBL" id="MCW7531481.1"/>
    </source>
</evidence>
<dbReference type="EMBL" id="JAMQPM010000007">
    <property type="protein sequence ID" value="MCW7527627.1"/>
    <property type="molecule type" value="Genomic_DNA"/>
</dbReference>
<keyword evidence="7" id="KW-1185">Reference proteome</keyword>
<evidence type="ECO:0000256" key="2">
    <source>
        <dbReference type="SAM" id="MobiDB-lite"/>
    </source>
</evidence>
<evidence type="ECO:0000256" key="1">
    <source>
        <dbReference type="SAM" id="Coils"/>
    </source>
</evidence>
<comment type="caution">
    <text evidence="5">The sequence shown here is derived from an EMBL/GenBank/DDBJ whole genome shotgun (WGS) entry which is preliminary data.</text>
</comment>
<proteinExistence type="predicted"/>
<feature type="compositionally biased region" description="Basic and acidic residues" evidence="2">
    <location>
        <begin position="1520"/>
        <end position="1529"/>
    </location>
</feature>
<dbReference type="RefSeq" id="WP_265352731.1">
    <property type="nucleotide sequence ID" value="NZ_JAMQPL010000007.1"/>
</dbReference>
<keyword evidence="3" id="KW-0472">Membrane</keyword>
<feature type="transmembrane region" description="Helical" evidence="3">
    <location>
        <begin position="12"/>
        <end position="30"/>
    </location>
</feature>
<evidence type="ECO:0000313" key="6">
    <source>
        <dbReference type="Proteomes" id="UP001208540"/>
    </source>
</evidence>
<dbReference type="EMBL" id="JAMQPL010000007">
    <property type="protein sequence ID" value="MCW7531481.1"/>
    <property type="molecule type" value="Genomic_DNA"/>
</dbReference>
<sequence>MFSQLFSFRNLFIISLYILISALFTFTIYAQSLSETWNPPVYQSSDYSEFYGGVYFSNSLEEWDYKVEEVLYQSISQWKESAEIMVEQMLALEDGSDAFIANEGYLDERRKSLFSEVTVLYSAWERELIDDYFDNRNSFLHKLETGKVDSLYFQRIGQVSMYEEYTKEELKTTENRNRILESAKEWEFQWNQTRQVGLDAFSNSFTELENDYQAYIQSLADTENRFSDNLSAINSYKETIKTALREMISQLQLGLDSECSVNTGCQYKNFDGSFNEAGKLFSKFIGDLSLELNGPGIDPDSILTLISTKIRDFLSDESNKAFSEYLRFEDQIYTYQTGFQINLDQTKSKFDLGSAQWNLRHQSFWQLSSDKRYENWLAGGPGEIGNFGRVYDPELRAIFQSIHNSNYQSLTSLINGRLGDGRSVQSIIAANLYTDAYNFINNENFGGFYVPFDKAHHTTGNLLLDGRDKYGIWIAQRDFSMSDQKRVELQMGAIGYSVLYEMYDDNSYQTSLYWNSNYSQLGGQRDHFQNTLLPAVSHWETKVKEYSDFYENWKDNREDLIADAKAKLETNRMDLERSKEDWLQRLDEEKRNGLRSWTDLYKNGEGVESSSPNISSWSPSNKWNPFYNEKLSEFKNLSIFDGSTENITIGNSSLIHELQRSIVGVGQYASVLQMNHDLEELKKSEQNKLINQMAYEIRWDSLGGRELSKEEKILLGSYDVTQLSKEEQTRFGSCYEDPEETRCQSLLKKEYDTVVDTRNGVLTLKKEIHNGLLAGKNSDGQYNAGKMEDVRHVQLSSIGKIQLAKTDDFFKIWDEEDWASLYQKKSDIADSFLTNSLQKDKQFINSNLVSIQEKDNRNKALYLERKESQENADSIFQELAIAYLTGGAAGVKASLKGKLESTINGELAKAWVTATGGSESDIQTASMLIDFMRGRISAKKIQSRDQYISIKNPIQAFESMISKTWAATVKVMDVGTLGMSTMALNLMQAPSMAAYKTIVGERQYDKTNKQIAGTGNRIQEIKENEQMLVQNAISMAVSQGTGFPLDAVSKMLGDKWNQIKAKKANNDMGKNPFLDLGSQVVGAIGGIAKTAVVAFGMPEDEILSVMEDTNRIINAGNINQNSSSSASFGYSLQALGMQASWTQHKSAYLDLRDSKAVVEDLGKKALSKEIAKSLGMDESAVGQIVNSNYSAYQKQKADKKARSKAVRQTAVNAVSIAITLGASGALAGVNSVLSNIGKVVSGITNGLLPATAQVGQVVASTFVQTIAGSHEGPKGAIAGFANGAIGGITQGIGKIQSGFFKGMVPGLGVTYSDKTGWGGSIGIGNALSNVSVSFSERGDTSLQASKSLPGGVQLTTDVTTNGAANIGFNYNPTGEGPRKDWNFSLMYDLNGSGLSGSIGYTDPNSKLGITSSIDKEGFSTSSELQGVTLGTNSKNGFEMQEMNFAEQNINASQDESDIDKSPADKDAPEQEGDFLRDFSDAGLALAGLLAGGAAAAAKLFSGAPLPNSSQGAASAGESLVLERDRRREEEGDDAGDEDSNEENDIITQFNQELSEVNQIIRNLNDDLSDYSLADGSAEKSKNDIMAEGDFSGLTPAQDFSRKSYLVSTLSEMFKGGKVNAQYFADNFGILSKSLDPATLTKFQTLVENSYQRVKDDSGRLVFSHDQVSIFNQQTSVVINGKLFVREPGTDYFTSDAKFPDGKDHKIKFTQEGKIKEVTTDLRTGQTKSTIWDTKGQEIRKDLGKSNQEEFNSFQDKDERWNKVKEVYVLGNFATAEKMINSSALSADDKKKMIAELKSYKKEWNDMGSTKQEALHQSYLLKKYDLPVLQTISTNGKAGDEPVANGGFYKTTVNIVDGSRIAPYPDQAESMKDFRYKLHYEPSEKNGFVADSNAGKYKVDLNSDYNAGNDMMWYGPNTQFKVLDVKIEGGSGDGFNNAGAAHGTNIRLALLDKNGNTTSVVDVVHLTAINNQLIEALQSTDPNKKILPAGTFLGATPKKIGDTSGPHLHMHSYGPNGNDQMERKDFYDHWVGDKK</sequence>